<reference evidence="2 3" key="1">
    <citation type="journal article" date="2016" name="Fungal Biol.">
        <title>The genome of Xylona heveae provides a window into fungal endophytism.</title>
        <authorList>
            <person name="Gazis R."/>
            <person name="Kuo A."/>
            <person name="Riley R."/>
            <person name="LaButti K."/>
            <person name="Lipzen A."/>
            <person name="Lin J."/>
            <person name="Amirebrahimi M."/>
            <person name="Hesse C.N."/>
            <person name="Spatafora J.W."/>
            <person name="Henrissat B."/>
            <person name="Hainaut M."/>
            <person name="Grigoriev I.V."/>
            <person name="Hibbett D.S."/>
        </authorList>
    </citation>
    <scope>NUCLEOTIDE SEQUENCE [LARGE SCALE GENOMIC DNA]</scope>
    <source>
        <strain evidence="2 3">TC161</strain>
    </source>
</reference>
<evidence type="ECO:0000313" key="3">
    <source>
        <dbReference type="Proteomes" id="UP000076632"/>
    </source>
</evidence>
<evidence type="ECO:0000313" key="2">
    <source>
        <dbReference type="EMBL" id="KZF23208.1"/>
    </source>
</evidence>
<dbReference type="AlphaFoldDB" id="A0A165HAC1"/>
<keyword evidence="1" id="KW-0472">Membrane</keyword>
<dbReference type="InParanoid" id="A0A165HAC1"/>
<dbReference type="EMBL" id="KV407457">
    <property type="protein sequence ID" value="KZF23208.1"/>
    <property type="molecule type" value="Genomic_DNA"/>
</dbReference>
<evidence type="ECO:0000256" key="1">
    <source>
        <dbReference type="SAM" id="Phobius"/>
    </source>
</evidence>
<proteinExistence type="predicted"/>
<feature type="transmembrane region" description="Helical" evidence="1">
    <location>
        <begin position="20"/>
        <end position="41"/>
    </location>
</feature>
<dbReference type="RefSeq" id="XP_018188763.1">
    <property type="nucleotide sequence ID" value="XM_018332287.1"/>
</dbReference>
<accession>A0A165HAC1</accession>
<name>A0A165HAC1_XYLHT</name>
<dbReference type="Proteomes" id="UP000076632">
    <property type="component" value="Unassembled WGS sequence"/>
</dbReference>
<protein>
    <submittedName>
        <fullName evidence="2">Uncharacterized protein</fullName>
    </submittedName>
</protein>
<sequence length="57" mass="6323">MAIFEKHLQENLESCRQRRLSRCIVGILLAIGHCPLTALQISPLSVTVSCFIRVSLG</sequence>
<keyword evidence="1" id="KW-1133">Transmembrane helix</keyword>
<dbReference type="GeneID" id="28897424"/>
<keyword evidence="1" id="KW-0812">Transmembrane</keyword>
<organism evidence="2 3">
    <name type="scientific">Xylona heveae (strain CBS 132557 / TC161)</name>
    <dbReference type="NCBI Taxonomy" id="1328760"/>
    <lineage>
        <taxon>Eukaryota</taxon>
        <taxon>Fungi</taxon>
        <taxon>Dikarya</taxon>
        <taxon>Ascomycota</taxon>
        <taxon>Pezizomycotina</taxon>
        <taxon>Xylonomycetes</taxon>
        <taxon>Xylonales</taxon>
        <taxon>Xylonaceae</taxon>
        <taxon>Xylona</taxon>
    </lineage>
</organism>
<gene>
    <name evidence="2" type="ORF">L228DRAFT_245947</name>
</gene>
<keyword evidence="3" id="KW-1185">Reference proteome</keyword>